<feature type="chain" id="PRO_5042841163" evidence="1">
    <location>
        <begin position="27"/>
        <end position="103"/>
    </location>
</feature>
<gene>
    <name evidence="2" type="ORF">E3O49_15470</name>
</gene>
<dbReference type="AlphaFoldDB" id="A0AAQ2HEE0"/>
<evidence type="ECO:0000256" key="1">
    <source>
        <dbReference type="SAM" id="SignalP"/>
    </source>
</evidence>
<dbReference type="Proteomes" id="UP000297403">
    <property type="component" value="Unassembled WGS sequence"/>
</dbReference>
<comment type="caution">
    <text evidence="2">The sequence shown here is derived from an EMBL/GenBank/DDBJ whole genome shotgun (WGS) entry which is preliminary data.</text>
</comment>
<feature type="signal peptide" evidence="1">
    <location>
        <begin position="1"/>
        <end position="26"/>
    </location>
</feature>
<keyword evidence="1" id="KW-0732">Signal</keyword>
<name>A0AAQ2HEE0_9MICO</name>
<reference evidence="2 3" key="1">
    <citation type="submission" date="2019-03" db="EMBL/GenBank/DDBJ databases">
        <title>Genomics of glacier-inhabiting Cryobacterium strains.</title>
        <authorList>
            <person name="Liu Q."/>
            <person name="Xin Y.-H."/>
        </authorList>
    </citation>
    <scope>NUCLEOTIDE SEQUENCE [LARGE SCALE GENOMIC DNA]</scope>
    <source>
        <strain evidence="3">TMT1-22</strain>
    </source>
</reference>
<dbReference type="EMBL" id="SOFY01000084">
    <property type="protein sequence ID" value="TFC41784.1"/>
    <property type="molecule type" value="Genomic_DNA"/>
</dbReference>
<organism evidence="2 3">
    <name type="scientific">Cryobacterium shii</name>
    <dbReference type="NCBI Taxonomy" id="1259235"/>
    <lineage>
        <taxon>Bacteria</taxon>
        <taxon>Bacillati</taxon>
        <taxon>Actinomycetota</taxon>
        <taxon>Actinomycetes</taxon>
        <taxon>Micrococcales</taxon>
        <taxon>Microbacteriaceae</taxon>
        <taxon>Cryobacterium</taxon>
    </lineage>
</organism>
<evidence type="ECO:0000313" key="2">
    <source>
        <dbReference type="EMBL" id="TFC41784.1"/>
    </source>
</evidence>
<evidence type="ECO:0000313" key="3">
    <source>
        <dbReference type="Proteomes" id="UP000297403"/>
    </source>
</evidence>
<dbReference type="RefSeq" id="WP_134403004.1">
    <property type="nucleotide sequence ID" value="NZ_SOFY01000084.1"/>
</dbReference>
<accession>A0AAQ2HEE0</accession>
<keyword evidence="3" id="KW-1185">Reference proteome</keyword>
<proteinExistence type="predicted"/>
<protein>
    <submittedName>
        <fullName evidence="2">Uncharacterized protein</fullName>
    </submittedName>
</protein>
<sequence>MRSRIWIYSLTAGALLAAGAVAPAYAAESIATDSSLSVTIPQAAGDGRDATVAAHVHTMPDMPDMPDMVAATNGMANMHEAMMTHHHPMRPATPGREHGKAEE</sequence>